<keyword evidence="3" id="KW-0413">Isomerase</keyword>
<feature type="site" description="Participates in a stacking interaction with the thymidine ring of dTDP-4-oxo-6-deoxyglucose" evidence="2">
    <location>
        <position position="138"/>
    </location>
</feature>
<dbReference type="PANTHER" id="PTHR21047:SF2">
    <property type="entry name" value="THYMIDINE DIPHOSPHO-4-KETO-RHAMNOSE 3,5-EPIMERASE"/>
    <property type="match status" value="1"/>
</dbReference>
<dbReference type="GO" id="GO:0019305">
    <property type="term" value="P:dTDP-rhamnose biosynthetic process"/>
    <property type="evidence" value="ECO:0007669"/>
    <property type="project" value="UniProtKB-UniRule"/>
</dbReference>
<dbReference type="UniPathway" id="UPA00124"/>
<dbReference type="InterPro" id="IPR011051">
    <property type="entry name" value="RmlC_Cupin_sf"/>
</dbReference>
<dbReference type="PANTHER" id="PTHR21047">
    <property type="entry name" value="DTDP-6-DEOXY-D-GLUCOSE-3,5 EPIMERASE"/>
    <property type="match status" value="1"/>
</dbReference>
<dbReference type="GO" id="GO:0000271">
    <property type="term" value="P:polysaccharide biosynthetic process"/>
    <property type="evidence" value="ECO:0007669"/>
    <property type="project" value="TreeGrafter"/>
</dbReference>
<comment type="catalytic activity">
    <reaction evidence="3">
        <text>dTDP-4-dehydro-6-deoxy-alpha-D-glucose = dTDP-4-dehydro-beta-L-rhamnose</text>
        <dbReference type="Rhea" id="RHEA:16969"/>
        <dbReference type="ChEBI" id="CHEBI:57649"/>
        <dbReference type="ChEBI" id="CHEBI:62830"/>
        <dbReference type="EC" id="5.1.3.13"/>
    </reaction>
</comment>
<evidence type="ECO:0000256" key="2">
    <source>
        <dbReference type="PIRSR" id="PIRSR600888-3"/>
    </source>
</evidence>
<organism evidence="4 5">
    <name type="scientific">bacterium (Candidatus Blackallbacteria) CG17_big_fil_post_rev_8_21_14_2_50_48_46</name>
    <dbReference type="NCBI Taxonomy" id="2014261"/>
    <lineage>
        <taxon>Bacteria</taxon>
        <taxon>Candidatus Blackallbacteria</taxon>
    </lineage>
</organism>
<evidence type="ECO:0000313" key="4">
    <source>
        <dbReference type="EMBL" id="PIW19073.1"/>
    </source>
</evidence>
<dbReference type="EC" id="5.1.3.13" evidence="3"/>
<dbReference type="GO" id="GO:0008830">
    <property type="term" value="F:dTDP-4-dehydrorhamnose 3,5-epimerase activity"/>
    <property type="evidence" value="ECO:0007669"/>
    <property type="project" value="UniProtKB-UniRule"/>
</dbReference>
<dbReference type="GO" id="GO:0005829">
    <property type="term" value="C:cytosol"/>
    <property type="evidence" value="ECO:0007669"/>
    <property type="project" value="TreeGrafter"/>
</dbReference>
<proteinExistence type="inferred from homology"/>
<evidence type="ECO:0000256" key="3">
    <source>
        <dbReference type="RuleBase" id="RU364069"/>
    </source>
</evidence>
<feature type="active site" description="Proton acceptor" evidence="1">
    <location>
        <position position="62"/>
    </location>
</feature>
<dbReference type="Proteomes" id="UP000231019">
    <property type="component" value="Unassembled WGS sequence"/>
</dbReference>
<protein>
    <recommendedName>
        <fullName evidence="3">dTDP-4-dehydrorhamnose 3,5-epimerase</fullName>
        <ecNumber evidence="3">5.1.3.13</ecNumber>
    </recommendedName>
    <alternativeName>
        <fullName evidence="3">Thymidine diphospho-4-keto-rhamnose 3,5-epimerase</fullName>
    </alternativeName>
</protein>
<dbReference type="Gene3D" id="2.60.120.10">
    <property type="entry name" value="Jelly Rolls"/>
    <property type="match status" value="1"/>
</dbReference>
<dbReference type="EMBL" id="PFFQ01000006">
    <property type="protein sequence ID" value="PIW19073.1"/>
    <property type="molecule type" value="Genomic_DNA"/>
</dbReference>
<dbReference type="AlphaFoldDB" id="A0A2M7GA99"/>
<evidence type="ECO:0000313" key="5">
    <source>
        <dbReference type="Proteomes" id="UP000231019"/>
    </source>
</evidence>
<comment type="subunit">
    <text evidence="3">Homodimer.</text>
</comment>
<dbReference type="CDD" id="cd00438">
    <property type="entry name" value="cupin_RmlC"/>
    <property type="match status" value="1"/>
</dbReference>
<sequence length="177" mass="20285">MKFITTSLSGVFLIEPSLLQDSRGFFGRTWCQKEFSEQRLNTDWVQSNLSFNQHKGTLRGMHYQKEPHQEIKLLYCLQGSIYDVLLDLRADSATQGQWQAFELNAENHLGLYIPAGFAHGFQTLSEHCLLSYQMSAFYHPESAAGVRWNDPAFGIQWPLPPVMLSERDQTWPLASEA</sequence>
<comment type="caution">
    <text evidence="4">The sequence shown here is derived from an EMBL/GenBank/DDBJ whole genome shotgun (WGS) entry which is preliminary data.</text>
</comment>
<dbReference type="NCBIfam" id="TIGR01221">
    <property type="entry name" value="rmlC"/>
    <property type="match status" value="1"/>
</dbReference>
<comment type="pathway">
    <text evidence="3">Carbohydrate biosynthesis; dTDP-L-rhamnose biosynthesis.</text>
</comment>
<accession>A0A2M7GA99</accession>
<evidence type="ECO:0000256" key="1">
    <source>
        <dbReference type="PIRSR" id="PIRSR600888-1"/>
    </source>
</evidence>
<feature type="active site" description="Proton donor" evidence="1">
    <location>
        <position position="132"/>
    </location>
</feature>
<comment type="function">
    <text evidence="3">Catalyzes the epimerization of the C3' and C5'positions of dTDP-6-deoxy-D-xylo-4-hexulose, forming dTDP-6-deoxy-L-lyxo-4-hexulose.</text>
</comment>
<reference evidence="4 5" key="1">
    <citation type="submission" date="2017-09" db="EMBL/GenBank/DDBJ databases">
        <title>Depth-based differentiation of microbial function through sediment-hosted aquifers and enrichment of novel symbionts in the deep terrestrial subsurface.</title>
        <authorList>
            <person name="Probst A.J."/>
            <person name="Ladd B."/>
            <person name="Jarett J.K."/>
            <person name="Geller-Mcgrath D.E."/>
            <person name="Sieber C.M."/>
            <person name="Emerson J.B."/>
            <person name="Anantharaman K."/>
            <person name="Thomas B.C."/>
            <person name="Malmstrom R."/>
            <person name="Stieglmeier M."/>
            <person name="Klingl A."/>
            <person name="Woyke T."/>
            <person name="Ryan C.M."/>
            <person name="Banfield J.F."/>
        </authorList>
    </citation>
    <scope>NUCLEOTIDE SEQUENCE [LARGE SCALE GENOMIC DNA]</scope>
    <source>
        <strain evidence="4">CG17_big_fil_post_rev_8_21_14_2_50_48_46</strain>
    </source>
</reference>
<dbReference type="InterPro" id="IPR014710">
    <property type="entry name" value="RmlC-like_jellyroll"/>
</dbReference>
<dbReference type="InterPro" id="IPR000888">
    <property type="entry name" value="RmlC-like"/>
</dbReference>
<dbReference type="Pfam" id="PF00908">
    <property type="entry name" value="dTDP_sugar_isom"/>
    <property type="match status" value="1"/>
</dbReference>
<name>A0A2M7GA99_9BACT</name>
<comment type="similarity">
    <text evidence="3">Belongs to the dTDP-4-dehydrorhamnose 3,5-epimerase family.</text>
</comment>
<dbReference type="SUPFAM" id="SSF51182">
    <property type="entry name" value="RmlC-like cupins"/>
    <property type="match status" value="1"/>
</dbReference>
<gene>
    <name evidence="4" type="primary">rfbC</name>
    <name evidence="4" type="ORF">COW36_02885</name>
</gene>